<dbReference type="EMBL" id="CP024988">
    <property type="protein sequence ID" value="AWT26594.1"/>
    <property type="molecule type" value="Genomic_DNA"/>
</dbReference>
<dbReference type="GO" id="GO:0015744">
    <property type="term" value="P:succinate transport"/>
    <property type="evidence" value="ECO:0007669"/>
    <property type="project" value="TreeGrafter"/>
</dbReference>
<feature type="transmembrane region" description="Helical" evidence="7">
    <location>
        <begin position="348"/>
        <end position="368"/>
    </location>
</feature>
<dbReference type="STRING" id="1737425.GCA_900049755_01047"/>
<accession>A0A2Z3YVF9</accession>
<dbReference type="AlphaFoldDB" id="A0A2Z3YVF9"/>
<evidence type="ECO:0000256" key="5">
    <source>
        <dbReference type="ARBA" id="ARBA00023136"/>
    </source>
</evidence>
<evidence type="ECO:0000259" key="9">
    <source>
        <dbReference type="Pfam" id="PF12821"/>
    </source>
</evidence>
<dbReference type="GO" id="GO:0022857">
    <property type="term" value="F:transmembrane transporter activity"/>
    <property type="evidence" value="ECO:0007669"/>
    <property type="project" value="InterPro"/>
</dbReference>
<organism evidence="10 11">
    <name type="scientific">Corynebacterium provencense</name>
    <dbReference type="NCBI Taxonomy" id="1737425"/>
    <lineage>
        <taxon>Bacteria</taxon>
        <taxon>Bacillati</taxon>
        <taxon>Actinomycetota</taxon>
        <taxon>Actinomycetes</taxon>
        <taxon>Mycobacteriales</taxon>
        <taxon>Corynebacteriaceae</taxon>
        <taxon>Corynebacterium</taxon>
    </lineage>
</organism>
<keyword evidence="11" id="KW-1185">Reference proteome</keyword>
<feature type="transmembrane region" description="Helical" evidence="7">
    <location>
        <begin position="227"/>
        <end position="249"/>
    </location>
</feature>
<dbReference type="Pfam" id="PF12821">
    <property type="entry name" value="ThrE_2"/>
    <property type="match status" value="1"/>
</dbReference>
<comment type="similarity">
    <text evidence="6">Belongs to the ThrE exporter (TC 2.A.79) family.</text>
</comment>
<evidence type="ECO:0000256" key="4">
    <source>
        <dbReference type="ARBA" id="ARBA00022989"/>
    </source>
</evidence>
<feature type="transmembrane region" description="Helical" evidence="7">
    <location>
        <begin position="297"/>
        <end position="317"/>
    </location>
</feature>
<dbReference type="InterPro" id="IPR050539">
    <property type="entry name" value="ThrE_Dicarb/AminoAcid_Exp"/>
</dbReference>
<keyword evidence="5 7" id="KW-0472">Membrane</keyword>
<dbReference type="KEGG" id="cpre:Csp1_18180"/>
<evidence type="ECO:0000256" key="1">
    <source>
        <dbReference type="ARBA" id="ARBA00004651"/>
    </source>
</evidence>
<dbReference type="PANTHER" id="PTHR34390:SF2">
    <property type="entry name" value="SUCCINATE TRANSPORTER SUBUNIT YJJP-RELATED"/>
    <property type="match status" value="1"/>
</dbReference>
<evidence type="ECO:0000256" key="2">
    <source>
        <dbReference type="ARBA" id="ARBA00022475"/>
    </source>
</evidence>
<dbReference type="Pfam" id="PF06738">
    <property type="entry name" value="ThrE"/>
    <property type="match status" value="1"/>
</dbReference>
<protein>
    <submittedName>
        <fullName evidence="10">Inner membrane protein YjjP</fullName>
    </submittedName>
</protein>
<evidence type="ECO:0000256" key="3">
    <source>
        <dbReference type="ARBA" id="ARBA00022692"/>
    </source>
</evidence>
<dbReference type="Proteomes" id="UP000247696">
    <property type="component" value="Chromosome"/>
</dbReference>
<evidence type="ECO:0000259" key="8">
    <source>
        <dbReference type="Pfam" id="PF06738"/>
    </source>
</evidence>
<evidence type="ECO:0000313" key="10">
    <source>
        <dbReference type="EMBL" id="AWT26594.1"/>
    </source>
</evidence>
<dbReference type="PANTHER" id="PTHR34390">
    <property type="entry name" value="UPF0442 PROTEIN YJJB-RELATED"/>
    <property type="match status" value="1"/>
</dbReference>
<feature type="transmembrane region" description="Helical" evidence="7">
    <location>
        <begin position="407"/>
        <end position="430"/>
    </location>
</feature>
<evidence type="ECO:0000256" key="6">
    <source>
        <dbReference type="ARBA" id="ARBA00034125"/>
    </source>
</evidence>
<evidence type="ECO:0000256" key="7">
    <source>
        <dbReference type="SAM" id="Phobius"/>
    </source>
</evidence>
<name>A0A2Z3YVF9_9CORY</name>
<keyword evidence="4 7" id="KW-1133">Transmembrane helix</keyword>
<feature type="domain" description="Threonine/Serine exporter ThrE" evidence="9">
    <location>
        <begin position="307"/>
        <end position="428"/>
    </location>
</feature>
<feature type="transmembrane region" description="Helical" evidence="7">
    <location>
        <begin position="324"/>
        <end position="342"/>
    </location>
</feature>
<keyword evidence="2" id="KW-1003">Cell membrane</keyword>
<gene>
    <name evidence="10" type="primary">yjjP</name>
    <name evidence="10" type="ORF">Csp1_18180</name>
</gene>
<comment type="subcellular location">
    <subcellularLocation>
        <location evidence="1">Cell membrane</location>
        <topology evidence="1">Multi-pass membrane protein</topology>
    </subcellularLocation>
</comment>
<feature type="domain" description="Threonine/serine exporter-like N-terminal" evidence="8">
    <location>
        <begin position="37"/>
        <end position="278"/>
    </location>
</feature>
<feature type="transmembrane region" description="Helical" evidence="7">
    <location>
        <begin position="37"/>
        <end position="56"/>
    </location>
</feature>
<reference evidence="11" key="1">
    <citation type="submission" date="2017-11" db="EMBL/GenBank/DDBJ databases">
        <title>Otitis media/interna in a cat caused by the recently described species Corynebacterium provencense.</title>
        <authorList>
            <person name="Kittl S."/>
            <person name="Brodard I."/>
            <person name="Rychener L."/>
            <person name="Jores J."/>
            <person name="Roosje P."/>
            <person name="Gobeli Brawand S."/>
        </authorList>
    </citation>
    <scope>NUCLEOTIDE SEQUENCE [LARGE SCALE GENOMIC DNA]</scope>
    <source>
        <strain evidence="11">17KM38</strain>
    </source>
</reference>
<keyword evidence="3 7" id="KW-0812">Transmembrane</keyword>
<evidence type="ECO:0000313" key="11">
    <source>
        <dbReference type="Proteomes" id="UP000247696"/>
    </source>
</evidence>
<feature type="transmembrane region" description="Helical" evidence="7">
    <location>
        <begin position="261"/>
        <end position="285"/>
    </location>
</feature>
<proteinExistence type="inferred from homology"/>
<feature type="transmembrane region" description="Helical" evidence="7">
    <location>
        <begin position="375"/>
        <end position="395"/>
    </location>
</feature>
<sequence>MADTPENTPDPHTPDPHTRALLDMVEDQRKMGEEADAVLRLGAMLMAAGTGGYRVIRAMKRAARALGFDRVDAVVSVNDITCTFHRAGRFRTVVVNHDNPAVDASRIEALENLSRTLDGHLTAAELNTELDRVEQLVGKRWPVWVQALAAGLACAGFAVLNHYAPAECVLVALAAAVGQTARHYCARHRLNQLGTTAIAAVTACLVYLAVSKLLIAVGAIGSPDFTIGYVASVLFLIPGFPLFSSLLDLSRFDLTAGLSRLAYATTVIFTATMSVAVVSLVTGLQPLPPDPAVPDPVWYLAAAVATAAGIGGFAVLFNSSRRMALVAALIGTVGNVLRLVFVDAGMQAHLAAFLGALVVGLLGAVLTGPTRLPRITLTVPASVIMVPGPLIYRTVYYLNSGDIDSALGTAATASLIIVAIGAGLVVARMLTDRAWTFGRHIAFPRQGDQSGGGAAPEGTGTDRVV</sequence>
<feature type="transmembrane region" description="Helical" evidence="7">
    <location>
        <begin position="197"/>
        <end position="221"/>
    </location>
</feature>
<dbReference type="InterPro" id="IPR010619">
    <property type="entry name" value="ThrE-like_N"/>
</dbReference>
<dbReference type="GO" id="GO:0005886">
    <property type="term" value="C:plasma membrane"/>
    <property type="evidence" value="ECO:0007669"/>
    <property type="project" value="UniProtKB-SubCell"/>
</dbReference>
<dbReference type="InterPro" id="IPR024528">
    <property type="entry name" value="ThrE_2"/>
</dbReference>